<dbReference type="PROSITE" id="PS51257">
    <property type="entry name" value="PROKAR_LIPOPROTEIN"/>
    <property type="match status" value="1"/>
</dbReference>
<dbReference type="RefSeq" id="WP_093244327.1">
    <property type="nucleotide sequence ID" value="NZ_FNQF01000006.1"/>
</dbReference>
<protein>
    <submittedName>
        <fullName evidence="1">Uncharacterized protein</fullName>
    </submittedName>
</protein>
<reference evidence="1 2" key="1">
    <citation type="submission" date="2016-10" db="EMBL/GenBank/DDBJ databases">
        <authorList>
            <person name="de Groot N.N."/>
        </authorList>
    </citation>
    <scope>NUCLEOTIDE SEQUENCE [LARGE SCALE GENOMIC DNA]</scope>
    <source>
        <strain evidence="1 2">DSM 23581</strain>
    </source>
</reference>
<dbReference type="AlphaFoldDB" id="A0A1H4BRC8"/>
<proteinExistence type="predicted"/>
<dbReference type="Proteomes" id="UP000198820">
    <property type="component" value="Unassembled WGS sequence"/>
</dbReference>
<organism evidence="1 2">
    <name type="scientific">Psychroflexus halocasei</name>
    <dbReference type="NCBI Taxonomy" id="908615"/>
    <lineage>
        <taxon>Bacteria</taxon>
        <taxon>Pseudomonadati</taxon>
        <taxon>Bacteroidota</taxon>
        <taxon>Flavobacteriia</taxon>
        <taxon>Flavobacteriales</taxon>
        <taxon>Flavobacteriaceae</taxon>
        <taxon>Psychroflexus</taxon>
    </lineage>
</organism>
<evidence type="ECO:0000313" key="1">
    <source>
        <dbReference type="EMBL" id="SEA50640.1"/>
    </source>
</evidence>
<keyword evidence="2" id="KW-1185">Reference proteome</keyword>
<accession>A0A1H4BRC8</accession>
<dbReference type="EMBL" id="FNQF01000006">
    <property type="protein sequence ID" value="SEA50640.1"/>
    <property type="molecule type" value="Genomic_DNA"/>
</dbReference>
<gene>
    <name evidence="1" type="ORF">SAMN05421540_106135</name>
</gene>
<evidence type="ECO:0000313" key="2">
    <source>
        <dbReference type="Proteomes" id="UP000198820"/>
    </source>
</evidence>
<sequence>MKNLVIILLAFVSFSCSLDDDNSPVENQEYLDELLGRYELKAAYLENPIDLNGDGIEGTNLFQEVEYCNMSKHLESYWATIIDRNIQSLNFDIPYSDHYNNYENYTNCLRHKGVFRELNIDSQNESVTLVPNQYEEDFMLEFQAKLIDFSWENRVIYLTLEKEFYTPEGEWANVILYMEYEWVSDKT</sequence>
<name>A0A1H4BRC8_9FLAO</name>